<evidence type="ECO:0000256" key="9">
    <source>
        <dbReference type="ARBA" id="ARBA00023157"/>
    </source>
</evidence>
<dbReference type="GO" id="GO:0005794">
    <property type="term" value="C:Golgi apparatus"/>
    <property type="evidence" value="ECO:0000318"/>
    <property type="project" value="GO_Central"/>
</dbReference>
<dbReference type="GeneID" id="123411679"/>
<dbReference type="SMR" id="F2E8N4"/>
<feature type="transmembrane region" description="Helical" evidence="11">
    <location>
        <begin position="25"/>
        <end position="45"/>
    </location>
</feature>
<keyword evidence="10" id="KW-0325">Glycoprotein</keyword>
<dbReference type="OrthoDB" id="630188at2759"/>
<protein>
    <submittedName>
        <fullName evidence="14">Predicted protein</fullName>
    </submittedName>
</protein>
<keyword evidence="16" id="KW-1185">Reference proteome</keyword>
<keyword evidence="4 11" id="KW-0812">Transmembrane</keyword>
<evidence type="ECO:0000313" key="15">
    <source>
        <dbReference type="EnsemblPlants" id="HORVU.MOREX.r3.7HG0667160.1"/>
    </source>
</evidence>
<dbReference type="RefSeq" id="XP_044960576.1">
    <property type="nucleotide sequence ID" value="XM_045104641.1"/>
</dbReference>
<dbReference type="Gramene" id="HORVU.MOREX.r3.7HG0667160.1">
    <property type="protein sequence ID" value="HORVU.MOREX.r3.7HG0667160.1"/>
    <property type="gene ID" value="HORVU.MOREX.r3.7HG0667160"/>
</dbReference>
<evidence type="ECO:0000256" key="7">
    <source>
        <dbReference type="ARBA" id="ARBA00023034"/>
    </source>
</evidence>
<keyword evidence="9" id="KW-1015">Disulfide bond</keyword>
<dbReference type="EnsemblPlants" id="HORVU.MOREX.r3.7HG0667160.1">
    <property type="protein sequence ID" value="HORVU.MOREX.r3.7HG0667160.1"/>
    <property type="gene ID" value="HORVU.MOREX.r3.7HG0667160"/>
</dbReference>
<evidence type="ECO:0000256" key="10">
    <source>
        <dbReference type="ARBA" id="ARBA00023180"/>
    </source>
</evidence>
<dbReference type="AlphaFoldDB" id="F2E8N4"/>
<dbReference type="GO" id="GO:1990538">
    <property type="term" value="F:xylan O-acetyltransferase activity"/>
    <property type="evidence" value="ECO:0007669"/>
    <property type="project" value="UniProtKB-ARBA"/>
</dbReference>
<evidence type="ECO:0000256" key="6">
    <source>
        <dbReference type="ARBA" id="ARBA00022989"/>
    </source>
</evidence>
<feature type="domain" description="Trichome birefringence-like C-terminal" evidence="12">
    <location>
        <begin position="120"/>
        <end position="406"/>
    </location>
</feature>
<keyword evidence="3" id="KW-0808">Transferase</keyword>
<reference evidence="16" key="2">
    <citation type="journal article" date="2012" name="Nature">
        <title>A physical, genetic and functional sequence assembly of the barley genome.</title>
        <authorList>
            <consortium name="The International Barley Genome Sequencing Consortium"/>
            <person name="Mayer K.F."/>
            <person name="Waugh R."/>
            <person name="Brown J.W."/>
            <person name="Schulman A."/>
            <person name="Langridge P."/>
            <person name="Platzer M."/>
            <person name="Fincher G.B."/>
            <person name="Muehlbauer G.J."/>
            <person name="Sato K."/>
            <person name="Close T.J."/>
            <person name="Wise R.P."/>
            <person name="Stein N."/>
        </authorList>
    </citation>
    <scope>NUCLEOTIDE SEQUENCE [LARGE SCALE GENOMIC DNA]</scope>
    <source>
        <strain evidence="16">cv. Morex</strain>
    </source>
</reference>
<dbReference type="Pfam" id="PF13839">
    <property type="entry name" value="PC-Esterase"/>
    <property type="match status" value="1"/>
</dbReference>
<dbReference type="GO" id="GO:0016413">
    <property type="term" value="F:O-acetyltransferase activity"/>
    <property type="evidence" value="ECO:0000318"/>
    <property type="project" value="GO_Central"/>
</dbReference>
<dbReference type="InterPro" id="IPR026057">
    <property type="entry name" value="TBL_C"/>
</dbReference>
<name>F2E8N4_HORVV</name>
<gene>
    <name evidence="15" type="primary">LOC123411679</name>
</gene>
<reference evidence="15" key="3">
    <citation type="submission" date="2020-10" db="EMBL/GenBank/DDBJ databases">
        <authorList>
            <person name="Scholz U."/>
            <person name="Mascher M."/>
            <person name="Fiebig A."/>
        </authorList>
    </citation>
    <scope>NUCLEOTIDE SEQUENCE [LARGE SCALE GENOMIC DNA]</scope>
    <source>
        <strain evidence="15">cv. Morex</strain>
    </source>
</reference>
<dbReference type="EMBL" id="AK372508">
    <property type="protein sequence ID" value="BAK03706.1"/>
    <property type="molecule type" value="mRNA"/>
</dbReference>
<dbReference type="GO" id="GO:0000139">
    <property type="term" value="C:Golgi membrane"/>
    <property type="evidence" value="ECO:0007669"/>
    <property type="project" value="UniProtKB-SubCell"/>
</dbReference>
<keyword evidence="8 11" id="KW-0472">Membrane</keyword>
<evidence type="ECO:0000259" key="13">
    <source>
        <dbReference type="Pfam" id="PF14416"/>
    </source>
</evidence>
<evidence type="ECO:0000313" key="14">
    <source>
        <dbReference type="EMBL" id="BAK03706.1"/>
    </source>
</evidence>
<dbReference type="PANTHER" id="PTHR32285:SF253">
    <property type="entry name" value="OS06G0234600 PROTEIN"/>
    <property type="match status" value="1"/>
</dbReference>
<evidence type="ECO:0000259" key="12">
    <source>
        <dbReference type="Pfam" id="PF13839"/>
    </source>
</evidence>
<comment type="similarity">
    <text evidence="2">Belongs to the PC-esterase family. TBL subfamily.</text>
</comment>
<comment type="subcellular location">
    <subcellularLocation>
        <location evidence="1">Golgi apparatus membrane</location>
        <topology evidence="1">Single-pass type II membrane protein</topology>
    </subcellularLocation>
</comment>
<evidence type="ECO:0000256" key="8">
    <source>
        <dbReference type="ARBA" id="ARBA00023136"/>
    </source>
</evidence>
<evidence type="ECO:0000256" key="11">
    <source>
        <dbReference type="SAM" id="Phobius"/>
    </source>
</evidence>
<evidence type="ECO:0000256" key="4">
    <source>
        <dbReference type="ARBA" id="ARBA00022692"/>
    </source>
</evidence>
<dbReference type="Pfam" id="PF14416">
    <property type="entry name" value="PMR5N"/>
    <property type="match status" value="1"/>
</dbReference>
<dbReference type="KEGG" id="hvg:123411679"/>
<dbReference type="InterPro" id="IPR029962">
    <property type="entry name" value="TBL"/>
</dbReference>
<reference evidence="14" key="1">
    <citation type="journal article" date="2011" name="Plant Physiol.">
        <title>Comprehensive sequence analysis of 24,783 barley full-length cDNAs derived from 12 clone libraries.</title>
        <authorList>
            <person name="Matsumoto T."/>
            <person name="Tanaka T."/>
            <person name="Sakai H."/>
            <person name="Amano N."/>
            <person name="Kanamori H."/>
            <person name="Kurita K."/>
            <person name="Kikuta A."/>
            <person name="Kamiya K."/>
            <person name="Yamamoto M."/>
            <person name="Ikawa H."/>
            <person name="Fujii N."/>
            <person name="Hori K."/>
            <person name="Itoh T."/>
            <person name="Sato K."/>
        </authorList>
    </citation>
    <scope>NUCLEOTIDE SEQUENCE</scope>
</reference>
<dbReference type="ExpressionAtlas" id="F2E8N4">
    <property type="expression patterns" value="baseline"/>
</dbReference>
<sequence>MRSSTSVGFCTNRRASQQCLEVVRAAPFAFSLIALSVVLLILVGIHDTSSLRSTMFDSTTRKGGDDEKCDMSTGKWVREPRGPIYTNLTCPTIPGGRNCQKYSKDPRHLYWRWQPDRCELPRFAPARFLDLVRGKRLAFIGDSLAGNQMDSLICLLSQVERPTAMYSDASDKIRKWYFPAHDFTVMALTTRFLVHADPVRDNDWKITNSFDIHLDKLDSVWRSRLPELDYAILSGGNWFFRVNYFLEDGRRVGCTGCHDSVADLTDFGVAGGVRRVVRAALEGIARCRGCKRGLVTLLRTYTPSHFEHGTWYDGGYCNRTRPSEEGEVSLKGVEWELRAVQREEVWRAREASGGKRFFEAMDVTKAMMMRPDGHPNWHSVNRKISNDCLHWCLPGPVDMWNEMLLQRLAEISSPAVAR</sequence>
<evidence type="ECO:0000256" key="2">
    <source>
        <dbReference type="ARBA" id="ARBA00007727"/>
    </source>
</evidence>
<proteinExistence type="evidence at transcript level"/>
<evidence type="ECO:0000313" key="16">
    <source>
        <dbReference type="Proteomes" id="UP000011116"/>
    </source>
</evidence>
<evidence type="ECO:0000256" key="1">
    <source>
        <dbReference type="ARBA" id="ARBA00004323"/>
    </source>
</evidence>
<dbReference type="Gramene" id="HORVU.MOREX.r2.7HG0553550.1">
    <property type="protein sequence ID" value="HORVU.MOREX.r2.7HG0553550.1"/>
    <property type="gene ID" value="HORVU.MOREX.r2.7HG0553550"/>
</dbReference>
<keyword evidence="6 11" id="KW-1133">Transmembrane helix</keyword>
<reference evidence="15" key="4">
    <citation type="submission" date="2022-01" db="UniProtKB">
        <authorList>
            <consortium name="EnsemblPlants"/>
        </authorList>
    </citation>
    <scope>IDENTIFICATION</scope>
    <source>
        <strain evidence="15">subsp. vulgare</strain>
    </source>
</reference>
<keyword evidence="7" id="KW-0333">Golgi apparatus</keyword>
<accession>F2E8N4</accession>
<feature type="domain" description="Trichome birefringence-like N-terminal" evidence="13">
    <location>
        <begin position="67"/>
        <end position="119"/>
    </location>
</feature>
<evidence type="ECO:0000256" key="5">
    <source>
        <dbReference type="ARBA" id="ARBA00022968"/>
    </source>
</evidence>
<dbReference type="InterPro" id="IPR025846">
    <property type="entry name" value="TBL_N"/>
</dbReference>
<evidence type="ECO:0000256" key="3">
    <source>
        <dbReference type="ARBA" id="ARBA00022679"/>
    </source>
</evidence>
<keyword evidence="5" id="KW-0735">Signal-anchor</keyword>
<dbReference type="PANTHER" id="PTHR32285">
    <property type="entry name" value="PROTEIN TRICHOME BIREFRINGENCE-LIKE 9-RELATED"/>
    <property type="match status" value="1"/>
</dbReference>
<dbReference type="Proteomes" id="UP000011116">
    <property type="component" value="Chromosome 7H"/>
</dbReference>
<organism evidence="14">
    <name type="scientific">Hordeum vulgare subsp. vulgare</name>
    <name type="common">Domesticated barley</name>
    <dbReference type="NCBI Taxonomy" id="112509"/>
    <lineage>
        <taxon>Eukaryota</taxon>
        <taxon>Viridiplantae</taxon>
        <taxon>Streptophyta</taxon>
        <taxon>Embryophyta</taxon>
        <taxon>Tracheophyta</taxon>
        <taxon>Spermatophyta</taxon>
        <taxon>Magnoliopsida</taxon>
        <taxon>Liliopsida</taxon>
        <taxon>Poales</taxon>
        <taxon>Poaceae</taxon>
        <taxon>BOP clade</taxon>
        <taxon>Pooideae</taxon>
        <taxon>Triticodae</taxon>
        <taxon>Triticeae</taxon>
        <taxon>Hordeinae</taxon>
        <taxon>Hordeum</taxon>
    </lineage>
</organism>